<keyword evidence="7" id="KW-1185">Reference proteome</keyword>
<evidence type="ECO:0000256" key="3">
    <source>
        <dbReference type="ARBA" id="ARBA00022801"/>
    </source>
</evidence>
<sequence>MKFKIMRLAVGSYQTNCYIIFDEDKKAIIVDPGAQAKDILNAVESEGLKVEKILLTHAHEDHIGALVEIKNALNVPVYMGEHEVSLLEEGLKNLNMLMNEKNEKFKVDHLVKDAEIIKFNDLEIKVIFTPGHTRGGVCYLIDNILFSGDTLFMGSIGRTDFPGGDYETIMDSLMNLMKLPNETIVLPGHGPETKVAFEKVNNPFIQTRL</sequence>
<dbReference type="SMART" id="SM00849">
    <property type="entry name" value="Lactamase_B"/>
    <property type="match status" value="1"/>
</dbReference>
<dbReference type="Pfam" id="PF00753">
    <property type="entry name" value="Lactamase_B"/>
    <property type="match status" value="1"/>
</dbReference>
<dbReference type="CDD" id="cd06262">
    <property type="entry name" value="metallo-hydrolase-like_MBL-fold"/>
    <property type="match status" value="1"/>
</dbReference>
<evidence type="ECO:0000259" key="5">
    <source>
        <dbReference type="SMART" id="SM00849"/>
    </source>
</evidence>
<name>A0ABS4KBP5_9FIRM</name>
<evidence type="ECO:0000313" key="7">
    <source>
        <dbReference type="Proteomes" id="UP001519306"/>
    </source>
</evidence>
<evidence type="ECO:0000256" key="1">
    <source>
        <dbReference type="ARBA" id="ARBA00001947"/>
    </source>
</evidence>
<dbReference type="RefSeq" id="WP_210060492.1">
    <property type="nucleotide sequence ID" value="NZ_JAGGLJ010000005.1"/>
</dbReference>
<proteinExistence type="predicted"/>
<dbReference type="PANTHER" id="PTHR46233:SF3">
    <property type="entry name" value="HYDROXYACYLGLUTATHIONE HYDROLASE GLOC"/>
    <property type="match status" value="1"/>
</dbReference>
<reference evidence="6 7" key="1">
    <citation type="submission" date="2021-03" db="EMBL/GenBank/DDBJ databases">
        <title>Genomic Encyclopedia of Type Strains, Phase IV (KMG-IV): sequencing the most valuable type-strain genomes for metagenomic binning, comparative biology and taxonomic classification.</title>
        <authorList>
            <person name="Goeker M."/>
        </authorList>
    </citation>
    <scope>NUCLEOTIDE SEQUENCE [LARGE SCALE GENOMIC DNA]</scope>
    <source>
        <strain evidence="6 7">DSM 27563</strain>
    </source>
</reference>
<evidence type="ECO:0000313" key="6">
    <source>
        <dbReference type="EMBL" id="MBP2025195.1"/>
    </source>
</evidence>
<evidence type="ECO:0000256" key="2">
    <source>
        <dbReference type="ARBA" id="ARBA00022723"/>
    </source>
</evidence>
<accession>A0ABS4KBP5</accession>
<comment type="caution">
    <text evidence="6">The sequence shown here is derived from an EMBL/GenBank/DDBJ whole genome shotgun (WGS) entry which is preliminary data.</text>
</comment>
<dbReference type="InterPro" id="IPR051453">
    <property type="entry name" value="MBL_Glyoxalase_II"/>
</dbReference>
<dbReference type="Proteomes" id="UP001519306">
    <property type="component" value="Unassembled WGS sequence"/>
</dbReference>
<evidence type="ECO:0000256" key="4">
    <source>
        <dbReference type="ARBA" id="ARBA00022833"/>
    </source>
</evidence>
<keyword evidence="2" id="KW-0479">Metal-binding</keyword>
<feature type="domain" description="Metallo-beta-lactamase" evidence="5">
    <location>
        <begin position="14"/>
        <end position="189"/>
    </location>
</feature>
<organism evidence="6 7">
    <name type="scientific">Peptoniphilus stercorisuis</name>
    <dbReference type="NCBI Taxonomy" id="1436965"/>
    <lineage>
        <taxon>Bacteria</taxon>
        <taxon>Bacillati</taxon>
        <taxon>Bacillota</taxon>
        <taxon>Tissierellia</taxon>
        <taxon>Tissierellales</taxon>
        <taxon>Peptoniphilaceae</taxon>
        <taxon>Peptoniphilus</taxon>
    </lineage>
</organism>
<protein>
    <submittedName>
        <fullName evidence="6">Glyoxylase-like metal-dependent hydrolase (Beta-lactamase superfamily II)</fullName>
    </submittedName>
</protein>
<dbReference type="Gene3D" id="3.60.15.10">
    <property type="entry name" value="Ribonuclease Z/Hydroxyacylglutathione hydrolase-like"/>
    <property type="match status" value="1"/>
</dbReference>
<keyword evidence="4" id="KW-0862">Zinc</keyword>
<comment type="cofactor">
    <cofactor evidence="1">
        <name>Zn(2+)</name>
        <dbReference type="ChEBI" id="CHEBI:29105"/>
    </cofactor>
</comment>
<dbReference type="InterPro" id="IPR001279">
    <property type="entry name" value="Metallo-B-lactamas"/>
</dbReference>
<dbReference type="PANTHER" id="PTHR46233">
    <property type="entry name" value="HYDROXYACYLGLUTATHIONE HYDROLASE GLOC"/>
    <property type="match status" value="1"/>
</dbReference>
<dbReference type="EMBL" id="JAGGLJ010000005">
    <property type="protein sequence ID" value="MBP2025195.1"/>
    <property type="molecule type" value="Genomic_DNA"/>
</dbReference>
<gene>
    <name evidence="6" type="ORF">J2Z71_000720</name>
</gene>
<keyword evidence="3" id="KW-0378">Hydrolase</keyword>
<dbReference type="InterPro" id="IPR036866">
    <property type="entry name" value="RibonucZ/Hydroxyglut_hydro"/>
</dbReference>
<dbReference type="SUPFAM" id="SSF56281">
    <property type="entry name" value="Metallo-hydrolase/oxidoreductase"/>
    <property type="match status" value="1"/>
</dbReference>